<keyword evidence="2" id="KW-0472">Membrane</keyword>
<proteinExistence type="predicted"/>
<keyword evidence="4" id="KW-1185">Reference proteome</keyword>
<feature type="region of interest" description="Disordered" evidence="1">
    <location>
        <begin position="89"/>
        <end position="114"/>
    </location>
</feature>
<feature type="compositionally biased region" description="Basic and acidic residues" evidence="1">
    <location>
        <begin position="1"/>
        <end position="23"/>
    </location>
</feature>
<keyword evidence="2" id="KW-0812">Transmembrane</keyword>
<reference evidence="3" key="1">
    <citation type="submission" date="2024-05" db="EMBL/GenBank/DDBJ databases">
        <title>30 novel species of actinomycetes from the DSMZ collection.</title>
        <authorList>
            <person name="Nouioui I."/>
        </authorList>
    </citation>
    <scope>NUCLEOTIDE SEQUENCE</scope>
    <source>
        <strain evidence="3">DSM 41014</strain>
    </source>
</reference>
<dbReference type="EMBL" id="JAVRFF010000012">
    <property type="protein sequence ID" value="MDT0472927.1"/>
    <property type="molecule type" value="Genomic_DNA"/>
</dbReference>
<feature type="region of interest" description="Disordered" evidence="1">
    <location>
        <begin position="1"/>
        <end position="34"/>
    </location>
</feature>
<evidence type="ECO:0000313" key="3">
    <source>
        <dbReference type="EMBL" id="MDT0472927.1"/>
    </source>
</evidence>
<evidence type="ECO:0000313" key="4">
    <source>
        <dbReference type="Proteomes" id="UP001180489"/>
    </source>
</evidence>
<accession>A0ABU2UI32</accession>
<name>A0ABU2UI32_9ACTN</name>
<dbReference type="RefSeq" id="WP_311635019.1">
    <property type="nucleotide sequence ID" value="NZ_JAVRFF010000012.1"/>
</dbReference>
<dbReference type="Proteomes" id="UP001180489">
    <property type="component" value="Unassembled WGS sequence"/>
</dbReference>
<protein>
    <recommendedName>
        <fullName evidence="5">Anti-sigma factor</fullName>
    </recommendedName>
</protein>
<evidence type="ECO:0000256" key="1">
    <source>
        <dbReference type="SAM" id="MobiDB-lite"/>
    </source>
</evidence>
<keyword evidence="2" id="KW-1133">Transmembrane helix</keyword>
<gene>
    <name evidence="3" type="ORF">RM863_12410</name>
</gene>
<evidence type="ECO:0008006" key="5">
    <source>
        <dbReference type="Google" id="ProtNLM"/>
    </source>
</evidence>
<evidence type="ECO:0000256" key="2">
    <source>
        <dbReference type="SAM" id="Phobius"/>
    </source>
</evidence>
<organism evidence="3 4">
    <name type="scientific">Streptomyces hintoniae</name>
    <dbReference type="NCBI Taxonomy" id="3075521"/>
    <lineage>
        <taxon>Bacteria</taxon>
        <taxon>Bacillati</taxon>
        <taxon>Actinomycetota</taxon>
        <taxon>Actinomycetes</taxon>
        <taxon>Kitasatosporales</taxon>
        <taxon>Streptomycetaceae</taxon>
        <taxon>Streptomyces</taxon>
    </lineage>
</organism>
<feature type="transmembrane region" description="Helical" evidence="2">
    <location>
        <begin position="119"/>
        <end position="141"/>
    </location>
</feature>
<comment type="caution">
    <text evidence="3">The sequence shown here is derived from an EMBL/GenBank/DDBJ whole genome shotgun (WGS) entry which is preliminary data.</text>
</comment>
<sequence length="276" mass="26974">MTAGHDKHDNHDERDGRGGHDPHAAPGDDGYDDGCGYGCDGDDGLLAAIVGAGPPPGADAAALAAHRAAEADVALLGERLKAIGDALATAPGPRRAPRPEPAPGPGLQSPGGRRRGRRFAVGAVAVAVAGCALSGTAWLLAHAPGGGAASQAGGASDKSVTAPVAPFGDPAYLACARQVVAGEVTAVARTADGAWRVSLTVTRSYKPAGAEGREVGFLLDRGAVPRDVRRGDVLLVGVPADGSAAGYAAVGAAAVAREGAAAAGALPRAAGMSCAR</sequence>